<dbReference type="SMART" id="SM01389">
    <property type="entry name" value="Spt4"/>
    <property type="match status" value="1"/>
</dbReference>
<dbReference type="InterPro" id="IPR038510">
    <property type="entry name" value="Spt4_sf"/>
</dbReference>
<dbReference type="CDD" id="cd07973">
    <property type="entry name" value="Spt4"/>
    <property type="match status" value="1"/>
</dbReference>
<evidence type="ECO:0000313" key="11">
    <source>
        <dbReference type="Proteomes" id="UP000320762"/>
    </source>
</evidence>
<dbReference type="STRING" id="97359.A0A550CV09"/>
<dbReference type="EMBL" id="VDMD01000002">
    <property type="protein sequence ID" value="TRM68615.1"/>
    <property type="molecule type" value="Genomic_DNA"/>
</dbReference>
<comment type="caution">
    <text evidence="10">The sequence shown here is derived from an EMBL/GenBank/DDBJ whole genome shotgun (WGS) entry which is preliminary data.</text>
</comment>
<dbReference type="AlphaFoldDB" id="A0A550CV09"/>
<dbReference type="Pfam" id="PF06093">
    <property type="entry name" value="Spt4"/>
    <property type="match status" value="1"/>
</dbReference>
<evidence type="ECO:0000256" key="8">
    <source>
        <dbReference type="PIRNR" id="PIRNR025023"/>
    </source>
</evidence>
<evidence type="ECO:0000313" key="10">
    <source>
        <dbReference type="EMBL" id="TRM68615.1"/>
    </source>
</evidence>
<comment type="function">
    <text evidence="8">The SPT4-SPT5 complex mediates both activation and inhibition of transcription elongation, and plays a role in pre-mRNA processing. This complex seems to be important for the stability of the RNA polymerase II elongation machinery on the chromatin template but not for the inherent ability of this machinery to translocate down the gene.</text>
</comment>
<proteinExistence type="inferred from homology"/>
<dbReference type="Proteomes" id="UP000320762">
    <property type="component" value="Unassembled WGS sequence"/>
</dbReference>
<organism evidence="10 11">
    <name type="scientific">Schizophyllum amplum</name>
    <dbReference type="NCBI Taxonomy" id="97359"/>
    <lineage>
        <taxon>Eukaryota</taxon>
        <taxon>Fungi</taxon>
        <taxon>Dikarya</taxon>
        <taxon>Basidiomycota</taxon>
        <taxon>Agaricomycotina</taxon>
        <taxon>Agaricomycetes</taxon>
        <taxon>Agaricomycetidae</taxon>
        <taxon>Agaricales</taxon>
        <taxon>Schizophyllaceae</taxon>
        <taxon>Schizophyllum</taxon>
    </lineage>
</organism>
<evidence type="ECO:0000256" key="7">
    <source>
        <dbReference type="ARBA" id="ARBA00023328"/>
    </source>
</evidence>
<sequence>MSDIIAAGQAAIPGPKTLRHLRACMLCSLVQTSADFKRYGCPNCDEILQLRGSMDRVQLYTTNQFEGVIAVIDPEHSWVARWQRTAKHVRGMYAARVKGRIGQEMEDILEARGIKYRPRDGTDQD</sequence>
<dbReference type="PIRSF" id="PIRSF025023">
    <property type="entry name" value="Spt4"/>
    <property type="match status" value="1"/>
</dbReference>
<keyword evidence="5 8" id="KW-0804">Transcription</keyword>
<dbReference type="GO" id="GO:0000993">
    <property type="term" value="F:RNA polymerase II complex binding"/>
    <property type="evidence" value="ECO:0007669"/>
    <property type="project" value="TreeGrafter"/>
</dbReference>
<dbReference type="OrthoDB" id="248751at2759"/>
<dbReference type="InterPro" id="IPR009287">
    <property type="entry name" value="Spt4"/>
</dbReference>
<dbReference type="GO" id="GO:0140673">
    <property type="term" value="P:transcription elongation-coupled chromatin remodeling"/>
    <property type="evidence" value="ECO:0007669"/>
    <property type="project" value="InterPro"/>
</dbReference>
<keyword evidence="6 8" id="KW-0539">Nucleus</keyword>
<evidence type="ECO:0000256" key="1">
    <source>
        <dbReference type="ARBA" id="ARBA00004123"/>
    </source>
</evidence>
<protein>
    <recommendedName>
        <fullName evidence="4 8">Transcription elongation factor SPT4</fullName>
    </recommendedName>
</protein>
<comment type="subcellular location">
    <subcellularLocation>
        <location evidence="2">Chromosome</location>
        <location evidence="2">Centromere</location>
    </subcellularLocation>
    <subcellularLocation>
        <location evidence="1 8">Nucleus</location>
    </subcellularLocation>
</comment>
<accession>A0A550CV09</accession>
<dbReference type="Gene3D" id="3.30.40.210">
    <property type="match status" value="1"/>
</dbReference>
<comment type="similarity">
    <text evidence="3 8">Belongs to the SPT4 family.</text>
</comment>
<dbReference type="GO" id="GO:0006355">
    <property type="term" value="P:regulation of DNA-templated transcription"/>
    <property type="evidence" value="ECO:0007669"/>
    <property type="project" value="InterPro"/>
</dbReference>
<evidence type="ECO:0000256" key="4">
    <source>
        <dbReference type="ARBA" id="ARBA00020182"/>
    </source>
</evidence>
<keyword evidence="7" id="KW-0137">Centromere</keyword>
<dbReference type="SUPFAM" id="SSF63393">
    <property type="entry name" value="RNA polymerase subunits"/>
    <property type="match status" value="1"/>
</dbReference>
<dbReference type="GO" id="GO:0008270">
    <property type="term" value="F:zinc ion binding"/>
    <property type="evidence" value="ECO:0007669"/>
    <property type="project" value="InterPro"/>
</dbReference>
<dbReference type="GO" id="GO:0000775">
    <property type="term" value="C:chromosome, centromeric region"/>
    <property type="evidence" value="ECO:0007669"/>
    <property type="project" value="UniProtKB-SubCell"/>
</dbReference>
<dbReference type="GO" id="GO:0032044">
    <property type="term" value="C:DSIF complex"/>
    <property type="evidence" value="ECO:0007669"/>
    <property type="project" value="TreeGrafter"/>
</dbReference>
<dbReference type="PANTHER" id="PTHR12882:SF1">
    <property type="entry name" value="TRANSCRIPTION ELONGATION FACTOR SPT4"/>
    <property type="match status" value="1"/>
</dbReference>
<dbReference type="InterPro" id="IPR022800">
    <property type="entry name" value="Spt4/RpoE2_Znf"/>
</dbReference>
<keyword evidence="11" id="KW-1185">Reference proteome</keyword>
<dbReference type="InterPro" id="IPR029040">
    <property type="entry name" value="RPABC4/Spt4"/>
</dbReference>
<evidence type="ECO:0000256" key="5">
    <source>
        <dbReference type="ARBA" id="ARBA00023163"/>
    </source>
</evidence>
<name>A0A550CV09_9AGAR</name>
<evidence type="ECO:0000259" key="9">
    <source>
        <dbReference type="SMART" id="SM01389"/>
    </source>
</evidence>
<evidence type="ECO:0000256" key="2">
    <source>
        <dbReference type="ARBA" id="ARBA00004584"/>
    </source>
</evidence>
<gene>
    <name evidence="10" type="ORF">BD626DRAFT_482273</name>
</gene>
<evidence type="ECO:0000256" key="3">
    <source>
        <dbReference type="ARBA" id="ARBA00010464"/>
    </source>
</evidence>
<dbReference type="PANTHER" id="PTHR12882">
    <property type="entry name" value="SUPPRESSOR OF TY 4"/>
    <property type="match status" value="1"/>
</dbReference>
<feature type="domain" description="Spt4/RpoE2 zinc finger" evidence="9">
    <location>
        <begin position="21"/>
        <end position="98"/>
    </location>
</feature>
<evidence type="ECO:0000256" key="6">
    <source>
        <dbReference type="ARBA" id="ARBA00023242"/>
    </source>
</evidence>
<reference evidence="10 11" key="1">
    <citation type="journal article" date="2019" name="New Phytol.">
        <title>Comparative genomics reveals unique wood-decay strategies and fruiting body development in the Schizophyllaceae.</title>
        <authorList>
            <person name="Almasi E."/>
            <person name="Sahu N."/>
            <person name="Krizsan K."/>
            <person name="Balint B."/>
            <person name="Kovacs G.M."/>
            <person name="Kiss B."/>
            <person name="Cseklye J."/>
            <person name="Drula E."/>
            <person name="Henrissat B."/>
            <person name="Nagy I."/>
            <person name="Chovatia M."/>
            <person name="Adam C."/>
            <person name="LaButti K."/>
            <person name="Lipzen A."/>
            <person name="Riley R."/>
            <person name="Grigoriev I.V."/>
            <person name="Nagy L.G."/>
        </authorList>
    </citation>
    <scope>NUCLEOTIDE SEQUENCE [LARGE SCALE GENOMIC DNA]</scope>
    <source>
        <strain evidence="10 11">NL-1724</strain>
    </source>
</reference>